<evidence type="ECO:0000256" key="1">
    <source>
        <dbReference type="SAM" id="Phobius"/>
    </source>
</evidence>
<name>A0AAQ2Y479_9VIBR</name>
<keyword evidence="1" id="KW-0472">Membrane</keyword>
<dbReference type="Proteomes" id="UP001219537">
    <property type="component" value="Chromosome 2"/>
</dbReference>
<feature type="transmembrane region" description="Helical" evidence="1">
    <location>
        <begin position="50"/>
        <end position="68"/>
    </location>
</feature>
<keyword evidence="1" id="KW-1133">Transmembrane helix</keyword>
<dbReference type="AlphaFoldDB" id="A0AAQ2Y479"/>
<reference evidence="2" key="1">
    <citation type="submission" date="2023-02" db="EMBL/GenBank/DDBJ databases">
        <title>Isolation, identification, and genome analysis of Vibrio campbellii in the Penaeus vannamei larvae stage.</title>
        <authorList>
            <person name="Huang T."/>
            <person name="Zhang B."/>
        </authorList>
    </citation>
    <scope>NUCLEOTIDE SEQUENCE</scope>
    <source>
        <strain evidence="2">20220413_1</strain>
    </source>
</reference>
<accession>A0AAQ2Y479</accession>
<organism evidence="2 3">
    <name type="scientific">Vibrio campbellii</name>
    <dbReference type="NCBI Taxonomy" id="680"/>
    <lineage>
        <taxon>Bacteria</taxon>
        <taxon>Pseudomonadati</taxon>
        <taxon>Pseudomonadota</taxon>
        <taxon>Gammaproteobacteria</taxon>
        <taxon>Vibrionales</taxon>
        <taxon>Vibrionaceae</taxon>
        <taxon>Vibrio</taxon>
    </lineage>
</organism>
<sequence length="119" mass="12916">MESLAKSLNQLGFRCHALDRKVKVELGSFGQFVYIVKDYQSGCYIVQSHVTIQLISFVLMLGVGLYGLAAQGSALSAVIAAISLGGLINLILIEVKTLPLKRNLQQLSNIGLEEVENSH</sequence>
<dbReference type="RefSeq" id="WP_045416343.1">
    <property type="nucleotide sequence ID" value="NZ_BBKU01000008.1"/>
</dbReference>
<proteinExistence type="predicted"/>
<keyword evidence="1" id="KW-0812">Transmembrane</keyword>
<protein>
    <submittedName>
        <fullName evidence="2">Uncharacterized protein</fullName>
    </submittedName>
</protein>
<gene>
    <name evidence="2" type="ORF">PUN50_18290</name>
</gene>
<evidence type="ECO:0000313" key="2">
    <source>
        <dbReference type="EMBL" id="WDG11215.1"/>
    </source>
</evidence>
<dbReference type="EMBL" id="CP117989">
    <property type="protein sequence ID" value="WDG11215.1"/>
    <property type="molecule type" value="Genomic_DNA"/>
</dbReference>
<evidence type="ECO:0000313" key="3">
    <source>
        <dbReference type="Proteomes" id="UP001219537"/>
    </source>
</evidence>
<feature type="transmembrane region" description="Helical" evidence="1">
    <location>
        <begin position="74"/>
        <end position="93"/>
    </location>
</feature>